<gene>
    <name evidence="3" type="ORF">KCG34_22055</name>
</gene>
<keyword evidence="4" id="KW-1185">Reference proteome</keyword>
<proteinExistence type="inferred from homology"/>
<accession>A0A975FZB6</accession>
<evidence type="ECO:0000256" key="2">
    <source>
        <dbReference type="SAM" id="Phobius"/>
    </source>
</evidence>
<dbReference type="PANTHER" id="PTHR33219:SF14">
    <property type="entry name" value="PROTEIN COFACTOR ASSEMBLY OF COMPLEX C SUBUNIT B CCB3, CHLOROPLASTIC-RELATED"/>
    <property type="match status" value="1"/>
</dbReference>
<keyword evidence="2" id="KW-0472">Membrane</keyword>
<dbReference type="AlphaFoldDB" id="A0A975FZB6"/>
<dbReference type="Pfam" id="PF02325">
    <property type="entry name" value="CCB3_YggT"/>
    <property type="match status" value="1"/>
</dbReference>
<dbReference type="EMBL" id="CP073078">
    <property type="protein sequence ID" value="QUD87697.1"/>
    <property type="molecule type" value="Genomic_DNA"/>
</dbReference>
<evidence type="ECO:0000313" key="3">
    <source>
        <dbReference type="EMBL" id="QUD87697.1"/>
    </source>
</evidence>
<dbReference type="RefSeq" id="WP_211937747.1">
    <property type="nucleotide sequence ID" value="NZ_CP073078.1"/>
</dbReference>
<dbReference type="PANTHER" id="PTHR33219">
    <property type="entry name" value="YLMG HOMOLOG PROTEIN 2, CHLOROPLASTIC"/>
    <property type="match status" value="1"/>
</dbReference>
<feature type="transmembrane region" description="Helical" evidence="2">
    <location>
        <begin position="6"/>
        <end position="29"/>
    </location>
</feature>
<keyword evidence="2" id="KW-1133">Transmembrane helix</keyword>
<name>A0A975FZB6_9CAUL</name>
<evidence type="ECO:0000256" key="1">
    <source>
        <dbReference type="ARBA" id="ARBA00010894"/>
    </source>
</evidence>
<comment type="similarity">
    <text evidence="1">Belongs to the YggT family.</text>
</comment>
<dbReference type="Proteomes" id="UP000676409">
    <property type="component" value="Chromosome"/>
</dbReference>
<dbReference type="KEGG" id="caul:KCG34_22055"/>
<protein>
    <submittedName>
        <fullName evidence="3">YggT family protein</fullName>
    </submittedName>
</protein>
<organism evidence="3 4">
    <name type="scientific">Phenylobacterium montanum</name>
    <dbReference type="NCBI Taxonomy" id="2823693"/>
    <lineage>
        <taxon>Bacteria</taxon>
        <taxon>Pseudomonadati</taxon>
        <taxon>Pseudomonadota</taxon>
        <taxon>Alphaproteobacteria</taxon>
        <taxon>Caulobacterales</taxon>
        <taxon>Caulobacteraceae</taxon>
        <taxon>Phenylobacterium</taxon>
    </lineage>
</organism>
<dbReference type="GO" id="GO:0016020">
    <property type="term" value="C:membrane"/>
    <property type="evidence" value="ECO:0007669"/>
    <property type="project" value="InterPro"/>
</dbReference>
<dbReference type="InterPro" id="IPR003425">
    <property type="entry name" value="CCB3/YggT"/>
</dbReference>
<evidence type="ECO:0000313" key="4">
    <source>
        <dbReference type="Proteomes" id="UP000676409"/>
    </source>
</evidence>
<reference evidence="3" key="1">
    <citation type="submission" date="2021-04" db="EMBL/GenBank/DDBJ databases">
        <title>The complete genome sequence of Caulobacter sp. S6.</title>
        <authorList>
            <person name="Tang Y."/>
            <person name="Ouyang W."/>
            <person name="Liu Q."/>
            <person name="Huang B."/>
            <person name="Guo Z."/>
            <person name="Lei P."/>
        </authorList>
    </citation>
    <scope>NUCLEOTIDE SEQUENCE</scope>
    <source>
        <strain evidence="3">S6</strain>
    </source>
</reference>
<keyword evidence="2" id="KW-0812">Transmembrane</keyword>
<sequence>MIDAVLWLFNAVVGLYIFVVFVAVIMSWLTAFNIVNPRSPIVMQIERILYALTDPALRPIRRVIPSLGGLDISPIILLLLLEFIQRLVNNLLLGRVFYSI</sequence>